<dbReference type="Proteomes" id="UP000276133">
    <property type="component" value="Unassembled WGS sequence"/>
</dbReference>
<evidence type="ECO:0000256" key="1">
    <source>
        <dbReference type="SAM" id="Phobius"/>
    </source>
</evidence>
<keyword evidence="3" id="KW-1185">Reference proteome</keyword>
<proteinExistence type="predicted"/>
<reference evidence="2 3" key="1">
    <citation type="journal article" date="2018" name="Sci. Rep.">
        <title>Genomic signatures of local adaptation to the degree of environmental predictability in rotifers.</title>
        <authorList>
            <person name="Franch-Gras L."/>
            <person name="Hahn C."/>
            <person name="Garcia-Roger E.M."/>
            <person name="Carmona M.J."/>
            <person name="Serra M."/>
            <person name="Gomez A."/>
        </authorList>
    </citation>
    <scope>NUCLEOTIDE SEQUENCE [LARGE SCALE GENOMIC DNA]</scope>
    <source>
        <strain evidence="2">HYR1</strain>
    </source>
</reference>
<name>A0A3M7QY40_BRAPC</name>
<sequence>MENSLYLNVKKYGFLTKNGIITNQSEMSFSVGPGLFSILSVNILESKRQVYEDMFGIDSYNYNLKLSHNPEILNNLDLKKEIDKYIIQKEANMIIQSAKNDLVSSETSNFIKNIISNITEWSKSLRFWLIISMSVCLLVLSFIICCGLRRRLRRKAKTTREKGTKQANNLIPLSDQLKMIYQLEKKRCYKFGTNFFDRGAHLSKNIKQRSTLTILQPHTLINKVFNNANK</sequence>
<dbReference type="AlphaFoldDB" id="A0A3M7QY40"/>
<keyword evidence="1" id="KW-0812">Transmembrane</keyword>
<keyword evidence="1" id="KW-1133">Transmembrane helix</keyword>
<gene>
    <name evidence="2" type="ORF">BpHYR1_040133</name>
</gene>
<keyword evidence="1" id="KW-0472">Membrane</keyword>
<comment type="caution">
    <text evidence="2">The sequence shown here is derived from an EMBL/GenBank/DDBJ whole genome shotgun (WGS) entry which is preliminary data.</text>
</comment>
<evidence type="ECO:0000313" key="3">
    <source>
        <dbReference type="Proteomes" id="UP000276133"/>
    </source>
</evidence>
<feature type="transmembrane region" description="Helical" evidence="1">
    <location>
        <begin position="127"/>
        <end position="148"/>
    </location>
</feature>
<protein>
    <submittedName>
        <fullName evidence="2">Uncharacterized protein</fullName>
    </submittedName>
</protein>
<accession>A0A3M7QY40</accession>
<organism evidence="2 3">
    <name type="scientific">Brachionus plicatilis</name>
    <name type="common">Marine rotifer</name>
    <name type="synonym">Brachionus muelleri</name>
    <dbReference type="NCBI Taxonomy" id="10195"/>
    <lineage>
        <taxon>Eukaryota</taxon>
        <taxon>Metazoa</taxon>
        <taxon>Spiralia</taxon>
        <taxon>Gnathifera</taxon>
        <taxon>Rotifera</taxon>
        <taxon>Eurotatoria</taxon>
        <taxon>Monogononta</taxon>
        <taxon>Pseudotrocha</taxon>
        <taxon>Ploima</taxon>
        <taxon>Brachionidae</taxon>
        <taxon>Brachionus</taxon>
    </lineage>
</organism>
<dbReference type="OrthoDB" id="10131734at2759"/>
<evidence type="ECO:0000313" key="2">
    <source>
        <dbReference type="EMBL" id="RNA15928.1"/>
    </source>
</evidence>
<dbReference type="EMBL" id="REGN01004841">
    <property type="protein sequence ID" value="RNA15928.1"/>
    <property type="molecule type" value="Genomic_DNA"/>
</dbReference>